<name>A0A392M1B5_9FABA</name>
<keyword evidence="1" id="KW-0472">Membrane</keyword>
<dbReference type="InterPro" id="IPR001810">
    <property type="entry name" value="F-box_dom"/>
</dbReference>
<organism evidence="3 4">
    <name type="scientific">Trifolium medium</name>
    <dbReference type="NCBI Taxonomy" id="97028"/>
    <lineage>
        <taxon>Eukaryota</taxon>
        <taxon>Viridiplantae</taxon>
        <taxon>Streptophyta</taxon>
        <taxon>Embryophyta</taxon>
        <taxon>Tracheophyta</taxon>
        <taxon>Spermatophyta</taxon>
        <taxon>Magnoliopsida</taxon>
        <taxon>eudicotyledons</taxon>
        <taxon>Gunneridae</taxon>
        <taxon>Pentapetalae</taxon>
        <taxon>rosids</taxon>
        <taxon>fabids</taxon>
        <taxon>Fabales</taxon>
        <taxon>Fabaceae</taxon>
        <taxon>Papilionoideae</taxon>
        <taxon>50 kb inversion clade</taxon>
        <taxon>NPAAA clade</taxon>
        <taxon>Hologalegina</taxon>
        <taxon>IRL clade</taxon>
        <taxon>Trifolieae</taxon>
        <taxon>Trifolium</taxon>
    </lineage>
</organism>
<dbReference type="SUPFAM" id="SSF81383">
    <property type="entry name" value="F-box domain"/>
    <property type="match status" value="1"/>
</dbReference>
<dbReference type="InterPro" id="IPR013101">
    <property type="entry name" value="LRR_PRU1-like"/>
</dbReference>
<dbReference type="InterPro" id="IPR053781">
    <property type="entry name" value="F-box_AtFBL13-like"/>
</dbReference>
<comment type="caution">
    <text evidence="3">The sequence shown here is derived from an EMBL/GenBank/DDBJ whole genome shotgun (WGS) entry which is preliminary data.</text>
</comment>
<dbReference type="EMBL" id="LXQA010001908">
    <property type="protein sequence ID" value="MCH81122.1"/>
    <property type="molecule type" value="Genomic_DNA"/>
</dbReference>
<evidence type="ECO:0000313" key="4">
    <source>
        <dbReference type="Proteomes" id="UP000265520"/>
    </source>
</evidence>
<dbReference type="Gene3D" id="1.20.1280.50">
    <property type="match status" value="1"/>
</dbReference>
<dbReference type="PANTHER" id="PTHR31293:SF12">
    <property type="entry name" value="RNI-LIKE SUPERFAMILY PROTEIN"/>
    <property type="match status" value="1"/>
</dbReference>
<dbReference type="Pfam" id="PF00646">
    <property type="entry name" value="F-box"/>
    <property type="match status" value="1"/>
</dbReference>
<dbReference type="AlphaFoldDB" id="A0A392M1B5"/>
<evidence type="ECO:0000256" key="1">
    <source>
        <dbReference type="SAM" id="Phobius"/>
    </source>
</evidence>
<dbReference type="SMART" id="SM00256">
    <property type="entry name" value="FBOX"/>
    <property type="match status" value="1"/>
</dbReference>
<dbReference type="InterPro" id="IPR036047">
    <property type="entry name" value="F-box-like_dom_sf"/>
</dbReference>
<evidence type="ECO:0000259" key="2">
    <source>
        <dbReference type="PROSITE" id="PS50181"/>
    </source>
</evidence>
<protein>
    <submittedName>
        <fullName evidence="3">F-box/LRR-repeat protein</fullName>
    </submittedName>
</protein>
<accession>A0A392M1B5</accession>
<feature type="domain" description="F-box" evidence="2">
    <location>
        <begin position="2"/>
        <end position="38"/>
    </location>
</feature>
<sequence>MADILSTLPDAILCHILSFLETQQSVATTILSKRWKYLWRSVPVLDLGHSAVADQNSYIRFIDFVYSVLLSRDPALPIKQFKLIFVYSDHEILHPHRPLDSITKWVDFVVQRCVEYLDLYSGRAFSPVALPSLKTLHLDNIWFPELRDFMPFLAGCPILEDLSTFDVAFDSEETRNNYIFKNITVDPAEITETVKVLSWHWSVDRLKVSPCLYYEWCWAPVTVLFGNRLMAAAGASHSVPAPVLVFLGAAVCVLFSFGTGGIFVCFGVGCLC</sequence>
<proteinExistence type="predicted"/>
<dbReference type="InterPro" id="IPR055294">
    <property type="entry name" value="FBL60-like"/>
</dbReference>
<dbReference type="CDD" id="cd22160">
    <property type="entry name" value="F-box_AtFBL13-like"/>
    <property type="match status" value="1"/>
</dbReference>
<dbReference type="PROSITE" id="PS50181">
    <property type="entry name" value="FBOX"/>
    <property type="match status" value="1"/>
</dbReference>
<dbReference type="PANTHER" id="PTHR31293">
    <property type="entry name" value="RNI-LIKE SUPERFAMILY PROTEIN"/>
    <property type="match status" value="1"/>
</dbReference>
<reference evidence="3 4" key="1">
    <citation type="journal article" date="2018" name="Front. Plant Sci.">
        <title>Red Clover (Trifolium pratense) and Zigzag Clover (T. medium) - A Picture of Genomic Similarities and Differences.</title>
        <authorList>
            <person name="Dluhosova J."/>
            <person name="Istvanek J."/>
            <person name="Nedelnik J."/>
            <person name="Repkova J."/>
        </authorList>
    </citation>
    <scope>NUCLEOTIDE SEQUENCE [LARGE SCALE GENOMIC DNA]</scope>
    <source>
        <strain evidence="4">cv. 10/8</strain>
        <tissue evidence="3">Leaf</tissue>
    </source>
</reference>
<gene>
    <name evidence="3" type="ORF">A2U01_0001903</name>
</gene>
<evidence type="ECO:0000313" key="3">
    <source>
        <dbReference type="EMBL" id="MCH81122.1"/>
    </source>
</evidence>
<keyword evidence="4" id="KW-1185">Reference proteome</keyword>
<keyword evidence="1" id="KW-0812">Transmembrane</keyword>
<dbReference type="Proteomes" id="UP000265520">
    <property type="component" value="Unassembled WGS sequence"/>
</dbReference>
<feature type="transmembrane region" description="Helical" evidence="1">
    <location>
        <begin position="243"/>
        <end position="271"/>
    </location>
</feature>
<keyword evidence="1" id="KW-1133">Transmembrane helix</keyword>
<dbReference type="Pfam" id="PF07723">
    <property type="entry name" value="LRR_2"/>
    <property type="match status" value="1"/>
</dbReference>